<accession>A0A6C0DD42</accession>
<protein>
    <submittedName>
        <fullName evidence="2">Uncharacterized protein</fullName>
    </submittedName>
</protein>
<keyword evidence="1" id="KW-0812">Transmembrane</keyword>
<organism evidence="2">
    <name type="scientific">viral metagenome</name>
    <dbReference type="NCBI Taxonomy" id="1070528"/>
    <lineage>
        <taxon>unclassified sequences</taxon>
        <taxon>metagenomes</taxon>
        <taxon>organismal metagenomes</taxon>
    </lineage>
</organism>
<sequence length="44" mass="5291">MKDSYWTFMKDSALFSMLFIMEVGLIPFYEIDQAYQRTKTKTKS</sequence>
<reference evidence="2" key="1">
    <citation type="journal article" date="2020" name="Nature">
        <title>Giant virus diversity and host interactions through global metagenomics.</title>
        <authorList>
            <person name="Schulz F."/>
            <person name="Roux S."/>
            <person name="Paez-Espino D."/>
            <person name="Jungbluth S."/>
            <person name="Walsh D.A."/>
            <person name="Denef V.J."/>
            <person name="McMahon K.D."/>
            <person name="Konstantinidis K.T."/>
            <person name="Eloe-Fadrosh E.A."/>
            <person name="Kyrpides N.C."/>
            <person name="Woyke T."/>
        </authorList>
    </citation>
    <scope>NUCLEOTIDE SEQUENCE</scope>
    <source>
        <strain evidence="2">GVMAG-M-3300023174-134</strain>
    </source>
</reference>
<evidence type="ECO:0000256" key="1">
    <source>
        <dbReference type="SAM" id="Phobius"/>
    </source>
</evidence>
<keyword evidence="1" id="KW-0472">Membrane</keyword>
<evidence type="ECO:0000313" key="2">
    <source>
        <dbReference type="EMBL" id="QHT14094.1"/>
    </source>
</evidence>
<dbReference type="AlphaFoldDB" id="A0A6C0DD42"/>
<feature type="transmembrane region" description="Helical" evidence="1">
    <location>
        <begin position="12"/>
        <end position="31"/>
    </location>
</feature>
<keyword evidence="1" id="KW-1133">Transmembrane helix</keyword>
<dbReference type="EMBL" id="MN739578">
    <property type="protein sequence ID" value="QHT14094.1"/>
    <property type="molecule type" value="Genomic_DNA"/>
</dbReference>
<proteinExistence type="predicted"/>
<name>A0A6C0DD42_9ZZZZ</name>